<name>A0AA86PFS4_9EUKA</name>
<dbReference type="AlphaFoldDB" id="A0AA86PFS4"/>
<reference evidence="2" key="1">
    <citation type="submission" date="2023-06" db="EMBL/GenBank/DDBJ databases">
        <authorList>
            <person name="Kurt Z."/>
        </authorList>
    </citation>
    <scope>NUCLEOTIDE SEQUENCE</scope>
</reference>
<gene>
    <name evidence="2" type="ORF">HINF_LOCUS25242</name>
    <name evidence="3" type="ORF">HINF_LOCUS32363</name>
</gene>
<dbReference type="EMBL" id="CATOUU010000647">
    <property type="protein sequence ID" value="CAI9937597.1"/>
    <property type="molecule type" value="Genomic_DNA"/>
</dbReference>
<keyword evidence="1" id="KW-0175">Coiled coil</keyword>
<dbReference type="Proteomes" id="UP001642409">
    <property type="component" value="Unassembled WGS sequence"/>
</dbReference>
<dbReference type="SMART" id="SM00248">
    <property type="entry name" value="ANK"/>
    <property type="match status" value="7"/>
</dbReference>
<dbReference type="PANTHER" id="PTHR24120">
    <property type="entry name" value="GH07239P"/>
    <property type="match status" value="1"/>
</dbReference>
<evidence type="ECO:0000313" key="4">
    <source>
        <dbReference type="Proteomes" id="UP001642409"/>
    </source>
</evidence>
<dbReference type="InterPro" id="IPR002110">
    <property type="entry name" value="Ankyrin_rpt"/>
</dbReference>
<dbReference type="InterPro" id="IPR036770">
    <property type="entry name" value="Ankyrin_rpt-contain_sf"/>
</dbReference>
<comment type="caution">
    <text evidence="2">The sequence shown here is derived from an EMBL/GenBank/DDBJ whole genome shotgun (WGS) entry which is preliminary data.</text>
</comment>
<dbReference type="Gene3D" id="1.25.40.20">
    <property type="entry name" value="Ankyrin repeat-containing domain"/>
    <property type="match status" value="2"/>
</dbReference>
<evidence type="ECO:0000313" key="2">
    <source>
        <dbReference type="EMBL" id="CAI9937597.1"/>
    </source>
</evidence>
<feature type="coiled-coil region" evidence="1">
    <location>
        <begin position="502"/>
        <end position="635"/>
    </location>
</feature>
<proteinExistence type="predicted"/>
<dbReference type="Pfam" id="PF00023">
    <property type="entry name" value="Ank"/>
    <property type="match status" value="1"/>
</dbReference>
<dbReference type="SUPFAM" id="SSF48403">
    <property type="entry name" value="Ankyrin repeat"/>
    <property type="match status" value="1"/>
</dbReference>
<keyword evidence="4" id="KW-1185">Reference proteome</keyword>
<dbReference type="PANTHER" id="PTHR24120:SF4">
    <property type="entry name" value="GH07239P"/>
    <property type="match status" value="1"/>
</dbReference>
<reference evidence="3 4" key="2">
    <citation type="submission" date="2024-07" db="EMBL/GenBank/DDBJ databases">
        <authorList>
            <person name="Akdeniz Z."/>
        </authorList>
    </citation>
    <scope>NUCLEOTIDE SEQUENCE [LARGE SCALE GENOMIC DNA]</scope>
</reference>
<dbReference type="Pfam" id="PF12796">
    <property type="entry name" value="Ank_2"/>
    <property type="match status" value="2"/>
</dbReference>
<sequence length="665" mass="76188">MDDQQKQQWFTAAKKGDAKFIIQNKAQIQSEGVIQDVYFPNNTALIYAALNNQMQCASVLLTLDRGRQNRVGWTALHAAAFAGHTKIVNLLKPFEQNMTTTETYKEIPGQATALQIAIQTGCDGYELLLEEQKVARLSQQHLNAYNCIEQNYTLVESDSLGRTPLHYLALSNKFSQQVYLQLSKLYQNKKDVLQKSALMLAAERNNVKFIQAAIQNESELHIQTNMGLTALMLAAQSNRTEAVQLLKKYEMKMQSVHGLTALMLAAKNGNIQSVNELLEESKCQTTHEVGKLCSGSTALMFAKYFEQSEVVKILDRTERDIPNVLGQKFDQIDLAKTMLKSADYELRISQISDKPAETQRVTQSGLDEYMMSQRRCIECEKTTAEAQQLKERVLDLQKQLDIANKQFFTEKAESDKWRDLYMKILSQVAGKIQIEAQPDFVVNFAVIENTPLELKELFDQSEENVKLALKQPDVIQLLYDQISLLKAKFVSIHEILSDKSELESYIETAKILKLKVNRAQREADNAQEQLSLNEQESAKTIKTLKMDYELQIKMLQERTTELEKNNQELKCKKEQLQKQSEEQTEQLKELKTKKEELELTIRMKEHEDTEKTSQINEKDEKIKKARMDNLKIQEQMVKLGELLKEQQKGLGVRSVANVVQRAEDK</sequence>
<protein>
    <submittedName>
        <fullName evidence="2">Ankyrin repeat-containing protein</fullName>
    </submittedName>
    <submittedName>
        <fullName evidence="3">Ankyrin_repeat-containing protein</fullName>
    </submittedName>
</protein>
<evidence type="ECO:0000313" key="3">
    <source>
        <dbReference type="EMBL" id="CAL6029486.1"/>
    </source>
</evidence>
<accession>A0AA86PFS4</accession>
<organism evidence="2">
    <name type="scientific">Hexamita inflata</name>
    <dbReference type="NCBI Taxonomy" id="28002"/>
    <lineage>
        <taxon>Eukaryota</taxon>
        <taxon>Metamonada</taxon>
        <taxon>Diplomonadida</taxon>
        <taxon>Hexamitidae</taxon>
        <taxon>Hexamitinae</taxon>
        <taxon>Hexamita</taxon>
    </lineage>
</organism>
<feature type="coiled-coil region" evidence="1">
    <location>
        <begin position="379"/>
        <end position="406"/>
    </location>
</feature>
<evidence type="ECO:0000256" key="1">
    <source>
        <dbReference type="SAM" id="Coils"/>
    </source>
</evidence>
<dbReference type="EMBL" id="CAXDID020000110">
    <property type="protein sequence ID" value="CAL6029486.1"/>
    <property type="molecule type" value="Genomic_DNA"/>
</dbReference>